<dbReference type="InterPro" id="IPR006164">
    <property type="entry name" value="DNA_bd_Ku70/Ku80"/>
</dbReference>
<evidence type="ECO:0000256" key="11">
    <source>
        <dbReference type="ARBA" id="ARBA00022840"/>
    </source>
</evidence>
<dbReference type="Gene3D" id="3.40.50.410">
    <property type="entry name" value="von Willebrand factor, type A domain"/>
    <property type="match status" value="1"/>
</dbReference>
<evidence type="ECO:0000313" key="22">
    <source>
        <dbReference type="EMBL" id="CAK7235467.1"/>
    </source>
</evidence>
<evidence type="ECO:0000313" key="23">
    <source>
        <dbReference type="Proteomes" id="UP001642482"/>
    </source>
</evidence>
<dbReference type="GO" id="GO:0004386">
    <property type="term" value="F:helicase activity"/>
    <property type="evidence" value="ECO:0007669"/>
    <property type="project" value="UniProtKB-KW"/>
</dbReference>
<evidence type="ECO:0000256" key="12">
    <source>
        <dbReference type="ARBA" id="ARBA00022895"/>
    </source>
</evidence>
<organism evidence="22 23">
    <name type="scientific">Sporothrix eucalyptigena</name>
    <dbReference type="NCBI Taxonomy" id="1812306"/>
    <lineage>
        <taxon>Eukaryota</taxon>
        <taxon>Fungi</taxon>
        <taxon>Dikarya</taxon>
        <taxon>Ascomycota</taxon>
        <taxon>Pezizomycotina</taxon>
        <taxon>Sordariomycetes</taxon>
        <taxon>Sordariomycetidae</taxon>
        <taxon>Ophiostomatales</taxon>
        <taxon>Ophiostomataceae</taxon>
        <taxon>Sporothrix</taxon>
    </lineage>
</organism>
<evidence type="ECO:0000256" key="14">
    <source>
        <dbReference type="ARBA" id="ARBA00023172"/>
    </source>
</evidence>
<sequence length="746" mass="82112">MADKEATVYIVDLGATMGETRGGRSESNLDWGMRYVWDKISTTVAASRKTWKVGVLGLRTDTTSNSLQDDQGYDNIAVLQDIDAMSLTAMRKLSSKIMPSKTIDGDAVSAIIVAVEMITVAAPARLKFNRKIVLVTDGRGAIDGDDFDDLAHRINELGIQLVVIGVDFDDAEYGFKEENKSKTKSDNGRKQAQNETLLSALVEKCNNGVVGTLAEAIDEMQKPNVKVTRPYKTYDGPLTLGDPKTFDGALSINIERYFLTKHASPPSATTVVVRSESEDGATQSTHTIDEMGDVEMANVDYNAVRNERVYTVDDPTRLGGKREVEFEDLEKGYEYGRTAVHISTSDLNVTQLQTVKDFSILGFITRANAEPYLNMGESCIIMPRRFSEADELAFSALVQAMVDTETCAVARLVAKDMKDPVMLLLLPTVTSEHVCLYDVPLPFAEDVRSYPFPPLDKVITANGTVLTKHRLLPADDLNQAMSDYVDAMDISVFGADEDGQPAEYADLQDNYSPIIYRINKAVGFRAVHPTEPYTQNDNEFVTRFDHPPEELVQKAKSQIAELIRAADVKKVPPKAKGRAGRDARMNKPISGLDIDALLGGGANKGPVIKKEGDELRKISPDNAIPEFKQALASTVSVKQIEGFAEQMGRIIESLIASSTGEVNYSRASENMRVMREELISLEEPGIYNTFITGLKERLVSEKLGGPRLDMWWTVRLSGLGLITSNESDQSTVTEEAAKEFLRPKTA</sequence>
<protein>
    <recommendedName>
        <fullName evidence="5">ATP-dependent DNA helicase II subunit 2</fullName>
        <ecNumber evidence="4">3.6.4.12</ecNumber>
    </recommendedName>
    <alternativeName>
        <fullName evidence="18">ATP-dependent DNA helicase II subunit Ku80</fullName>
    </alternativeName>
</protein>
<dbReference type="InterPro" id="IPR014893">
    <property type="entry name" value="Ku_PK_bind"/>
</dbReference>
<dbReference type="PANTHER" id="PTHR12604:SF4">
    <property type="entry name" value="X-RAY REPAIR CROSS-COMPLEMENTING PROTEIN 5"/>
    <property type="match status" value="1"/>
</dbReference>
<proteinExistence type="inferred from homology"/>
<comment type="subcellular location">
    <subcellularLocation>
        <location evidence="2">Chromosome</location>
        <location evidence="2">Telomere</location>
    </subcellularLocation>
    <subcellularLocation>
        <location evidence="1">Nucleus</location>
    </subcellularLocation>
</comment>
<keyword evidence="7" id="KW-0547">Nucleotide-binding</keyword>
<evidence type="ECO:0000256" key="8">
    <source>
        <dbReference type="ARBA" id="ARBA00022763"/>
    </source>
</evidence>
<gene>
    <name evidence="22" type="primary">YKU80</name>
    <name evidence="22" type="ORF">SEUCBS140593_009292</name>
</gene>
<evidence type="ECO:0000256" key="3">
    <source>
        <dbReference type="ARBA" id="ARBA00007726"/>
    </source>
</evidence>
<feature type="region of interest" description="Disordered" evidence="20">
    <location>
        <begin position="727"/>
        <end position="746"/>
    </location>
</feature>
<comment type="caution">
    <text evidence="22">The sequence shown here is derived from an EMBL/GenBank/DDBJ whole genome shotgun (WGS) entry which is preliminary data.</text>
</comment>
<evidence type="ECO:0000256" key="20">
    <source>
        <dbReference type="SAM" id="MobiDB-lite"/>
    </source>
</evidence>
<reference evidence="22 23" key="1">
    <citation type="submission" date="2024-01" db="EMBL/GenBank/DDBJ databases">
        <authorList>
            <person name="Allen C."/>
            <person name="Tagirdzhanova G."/>
        </authorList>
    </citation>
    <scope>NUCLEOTIDE SEQUENCE [LARGE SCALE GENOMIC DNA]</scope>
</reference>
<comment type="catalytic activity">
    <reaction evidence="19">
        <text>ATP + H2O = ADP + phosphate + H(+)</text>
        <dbReference type="Rhea" id="RHEA:13065"/>
        <dbReference type="ChEBI" id="CHEBI:15377"/>
        <dbReference type="ChEBI" id="CHEBI:15378"/>
        <dbReference type="ChEBI" id="CHEBI:30616"/>
        <dbReference type="ChEBI" id="CHEBI:43474"/>
        <dbReference type="ChEBI" id="CHEBI:456216"/>
        <dbReference type="EC" id="3.6.4.12"/>
    </reaction>
</comment>
<comment type="function">
    <text evidence="17">Single-stranded DNA-dependent ATP-dependent helicase. Involved in non-homologous end joining (NHEJ) DNA double strand break repair. DNA-binding is sequence-independent but has a high affinity to nicks in double-stranded DNA and to the ends of duplex DNA. Binds to naturally occurring chromosomal ends, and therefore provides chromosomal end protection. Required also for telomere recombination to repair telomeric ends in the absence of telomerase. KU70, of the KU70/KU80 heterodimer, binds to the stem loop of TLC1, the RNA component of telomerase. Involved in telomere maintenance. Interacts with telomeric repeats and subtelomeric sequences thereby controlling telomere length and protecting against subtelomeric rearrangement. Maintains telomeric chromatin, which is involved in silencing the expression of genes located at the telomere. Required for mating-type switching.</text>
</comment>
<dbReference type="CDD" id="cd00873">
    <property type="entry name" value="KU80"/>
    <property type="match status" value="1"/>
</dbReference>
<dbReference type="InterPro" id="IPR016194">
    <property type="entry name" value="SPOC-like_C_dom_sf"/>
</dbReference>
<evidence type="ECO:0000259" key="21">
    <source>
        <dbReference type="PROSITE" id="PS50234"/>
    </source>
</evidence>
<dbReference type="InterPro" id="IPR036465">
    <property type="entry name" value="vWFA_dom_sf"/>
</dbReference>
<keyword evidence="9" id="KW-0378">Hydrolase</keyword>
<dbReference type="SUPFAM" id="SSF100939">
    <property type="entry name" value="SPOC domain-like"/>
    <property type="match status" value="1"/>
</dbReference>
<keyword evidence="12" id="KW-0779">Telomere</keyword>
<feature type="compositionally biased region" description="Basic and acidic residues" evidence="20">
    <location>
        <begin position="735"/>
        <end position="746"/>
    </location>
</feature>
<accession>A0ABP0CTJ0</accession>
<dbReference type="SUPFAM" id="SSF53300">
    <property type="entry name" value="vWA-like"/>
    <property type="match status" value="1"/>
</dbReference>
<evidence type="ECO:0000256" key="13">
    <source>
        <dbReference type="ARBA" id="ARBA00023125"/>
    </source>
</evidence>
<evidence type="ECO:0000256" key="4">
    <source>
        <dbReference type="ARBA" id="ARBA00012551"/>
    </source>
</evidence>
<evidence type="ECO:0000256" key="9">
    <source>
        <dbReference type="ARBA" id="ARBA00022801"/>
    </source>
</evidence>
<keyword evidence="23" id="KW-1185">Reference proteome</keyword>
<dbReference type="InterPro" id="IPR005161">
    <property type="entry name" value="Ku_N"/>
</dbReference>
<feature type="domain" description="VWFA" evidence="21">
    <location>
        <begin position="6"/>
        <end position="166"/>
    </location>
</feature>
<keyword evidence="13" id="KW-0238">DNA-binding</keyword>
<dbReference type="EC" id="3.6.4.12" evidence="4"/>
<keyword evidence="16" id="KW-0539">Nucleus</keyword>
<keyword evidence="10 22" id="KW-0347">Helicase</keyword>
<dbReference type="Proteomes" id="UP001642482">
    <property type="component" value="Unassembled WGS sequence"/>
</dbReference>
<dbReference type="InterPro" id="IPR024193">
    <property type="entry name" value="Ku80"/>
</dbReference>
<keyword evidence="14" id="KW-0233">DNA recombination</keyword>
<evidence type="ECO:0000256" key="7">
    <source>
        <dbReference type="ARBA" id="ARBA00022741"/>
    </source>
</evidence>
<evidence type="ECO:0000256" key="1">
    <source>
        <dbReference type="ARBA" id="ARBA00004123"/>
    </source>
</evidence>
<evidence type="ECO:0000256" key="18">
    <source>
        <dbReference type="ARBA" id="ARBA00031847"/>
    </source>
</evidence>
<dbReference type="Gene3D" id="1.25.40.240">
    <property type="entry name" value="Ku, C-terminal domain"/>
    <property type="match status" value="1"/>
</dbReference>
<evidence type="ECO:0000256" key="19">
    <source>
        <dbReference type="ARBA" id="ARBA00047995"/>
    </source>
</evidence>
<evidence type="ECO:0000256" key="10">
    <source>
        <dbReference type="ARBA" id="ARBA00022806"/>
    </source>
</evidence>
<dbReference type="PROSITE" id="PS50234">
    <property type="entry name" value="VWFA"/>
    <property type="match status" value="1"/>
</dbReference>
<dbReference type="InterPro" id="IPR002035">
    <property type="entry name" value="VWF_A"/>
</dbReference>
<comment type="similarity">
    <text evidence="3">Belongs to the ku80 family.</text>
</comment>
<dbReference type="Pfam" id="PF02735">
    <property type="entry name" value="Ku"/>
    <property type="match status" value="1"/>
</dbReference>
<evidence type="ECO:0000256" key="5">
    <source>
        <dbReference type="ARBA" id="ARBA00021792"/>
    </source>
</evidence>
<dbReference type="Gene3D" id="2.40.290.10">
    <property type="match status" value="1"/>
</dbReference>
<evidence type="ECO:0000256" key="16">
    <source>
        <dbReference type="ARBA" id="ARBA00023242"/>
    </source>
</evidence>
<evidence type="ECO:0000256" key="15">
    <source>
        <dbReference type="ARBA" id="ARBA00023204"/>
    </source>
</evidence>
<dbReference type="SMART" id="SM00559">
    <property type="entry name" value="Ku78"/>
    <property type="match status" value="1"/>
</dbReference>
<dbReference type="SUPFAM" id="SSF101420">
    <property type="entry name" value="C-terminal domain of Ku80"/>
    <property type="match status" value="1"/>
</dbReference>
<dbReference type="Pfam" id="PF03731">
    <property type="entry name" value="Ku_N"/>
    <property type="match status" value="1"/>
</dbReference>
<dbReference type="InterPro" id="IPR036494">
    <property type="entry name" value="Ku_C_sf"/>
</dbReference>
<keyword evidence="11" id="KW-0067">ATP-binding</keyword>
<dbReference type="PANTHER" id="PTHR12604">
    <property type="entry name" value="KU AUTOANTIGEN DNA HELICASE"/>
    <property type="match status" value="1"/>
</dbReference>
<keyword evidence="15" id="KW-0234">DNA repair</keyword>
<dbReference type="Pfam" id="PF08785">
    <property type="entry name" value="Ku_PK_bind"/>
    <property type="match status" value="1"/>
</dbReference>
<name>A0ABP0CTJ0_9PEZI</name>
<evidence type="ECO:0000256" key="2">
    <source>
        <dbReference type="ARBA" id="ARBA00004574"/>
    </source>
</evidence>
<evidence type="ECO:0000256" key="6">
    <source>
        <dbReference type="ARBA" id="ARBA00022454"/>
    </source>
</evidence>
<dbReference type="EMBL" id="CAWUHD010000149">
    <property type="protein sequence ID" value="CAK7235467.1"/>
    <property type="molecule type" value="Genomic_DNA"/>
</dbReference>
<dbReference type="PIRSF" id="PIRSF016570">
    <property type="entry name" value="Ku80"/>
    <property type="match status" value="1"/>
</dbReference>
<dbReference type="Gene3D" id="1.10.1600.10">
    <property type="match status" value="1"/>
</dbReference>
<keyword evidence="6" id="KW-0158">Chromosome</keyword>
<keyword evidence="8" id="KW-0227">DNA damage</keyword>
<evidence type="ECO:0000256" key="17">
    <source>
        <dbReference type="ARBA" id="ARBA00024890"/>
    </source>
</evidence>